<dbReference type="Proteomes" id="UP000580250">
    <property type="component" value="Unassembled WGS sequence"/>
</dbReference>
<name>A0A6V7UZS9_MELEN</name>
<feature type="transmembrane region" description="Helical" evidence="1">
    <location>
        <begin position="106"/>
        <end position="128"/>
    </location>
</feature>
<evidence type="ECO:0000313" key="2">
    <source>
        <dbReference type="EMBL" id="CAD2167388.1"/>
    </source>
</evidence>
<dbReference type="EMBL" id="CAJEWN010000127">
    <property type="protein sequence ID" value="CAD2167388.1"/>
    <property type="molecule type" value="Genomic_DNA"/>
</dbReference>
<proteinExistence type="predicted"/>
<feature type="transmembrane region" description="Helical" evidence="1">
    <location>
        <begin position="149"/>
        <end position="166"/>
    </location>
</feature>
<accession>A0A6V7UZS9</accession>
<feature type="transmembrane region" description="Helical" evidence="1">
    <location>
        <begin position="272"/>
        <end position="290"/>
    </location>
</feature>
<keyword evidence="1" id="KW-0812">Transmembrane</keyword>
<dbReference type="Pfam" id="PF10321">
    <property type="entry name" value="7TM_GPCR_Srt"/>
    <property type="match status" value="1"/>
</dbReference>
<feature type="transmembrane region" description="Helical" evidence="1">
    <location>
        <begin position="34"/>
        <end position="57"/>
    </location>
</feature>
<keyword evidence="1" id="KW-0472">Membrane</keyword>
<evidence type="ECO:0000313" key="3">
    <source>
        <dbReference type="Proteomes" id="UP000580250"/>
    </source>
</evidence>
<reference evidence="2 3" key="1">
    <citation type="submission" date="2020-08" db="EMBL/GenBank/DDBJ databases">
        <authorList>
            <person name="Koutsovoulos G."/>
            <person name="Danchin GJ E."/>
        </authorList>
    </citation>
    <scope>NUCLEOTIDE SEQUENCE [LARGE SCALE GENOMIC DNA]</scope>
</reference>
<dbReference type="PANTHER" id="PTHR23021:SF11">
    <property type="entry name" value="SERPENTINE RECEPTOR, CLASS T"/>
    <property type="match status" value="1"/>
</dbReference>
<feature type="transmembrane region" description="Helical" evidence="1">
    <location>
        <begin position="69"/>
        <end position="94"/>
    </location>
</feature>
<dbReference type="AlphaFoldDB" id="A0A6V7UZS9"/>
<feature type="transmembrane region" description="Helical" evidence="1">
    <location>
        <begin position="241"/>
        <end position="260"/>
    </location>
</feature>
<dbReference type="InterPro" id="IPR019425">
    <property type="entry name" value="7TM_GPCR_serpentine_rcpt_Srt"/>
</dbReference>
<gene>
    <name evidence="2" type="ORF">MENT_LOCUS18673</name>
</gene>
<dbReference type="SUPFAM" id="SSF81321">
    <property type="entry name" value="Family A G protein-coupled receptor-like"/>
    <property type="match status" value="1"/>
</dbReference>
<dbReference type="Gene3D" id="1.20.1070.10">
    <property type="entry name" value="Rhodopsin 7-helix transmembrane proteins"/>
    <property type="match status" value="1"/>
</dbReference>
<dbReference type="PANTHER" id="PTHR23021">
    <property type="entry name" value="SERPENTINE RECEPTOR, CLASS T"/>
    <property type="match status" value="1"/>
</dbReference>
<protein>
    <submittedName>
        <fullName evidence="2">Uncharacterized protein</fullName>
    </submittedName>
</protein>
<organism evidence="2 3">
    <name type="scientific">Meloidogyne enterolobii</name>
    <name type="common">Root-knot nematode worm</name>
    <name type="synonym">Meloidogyne mayaguensis</name>
    <dbReference type="NCBI Taxonomy" id="390850"/>
    <lineage>
        <taxon>Eukaryota</taxon>
        <taxon>Metazoa</taxon>
        <taxon>Ecdysozoa</taxon>
        <taxon>Nematoda</taxon>
        <taxon>Chromadorea</taxon>
        <taxon>Rhabditida</taxon>
        <taxon>Tylenchina</taxon>
        <taxon>Tylenchomorpha</taxon>
        <taxon>Tylenchoidea</taxon>
        <taxon>Meloidogynidae</taxon>
        <taxon>Meloidogyninae</taxon>
        <taxon>Meloidogyne</taxon>
    </lineage>
</organism>
<comment type="caution">
    <text evidence="2">The sequence shown here is derived from an EMBL/GenBank/DDBJ whole genome shotgun (WGS) entry which is preliminary data.</text>
</comment>
<evidence type="ECO:0000256" key="1">
    <source>
        <dbReference type="SAM" id="Phobius"/>
    </source>
</evidence>
<keyword evidence="1" id="KW-1133">Transmembrane helix</keyword>
<sequence length="325" mass="38020">MEYILWNRDEFDRVYNCTGINVDDVPIEQRRYPIAAIICIIFGCIYYPLYFPCLYSFWKNRAKNPCYIFLIYLSVLDIGILWAPTFAFGIFSLYGVVYCSAPISTYFVGCLILFFWAAECIADLILGINRCIEMAFPNIADKLFHNNRVYIWIVICNLYGLYWLLFRHAYIFNGITFEVLLDPLTGYVPFRMEIFQQNLFDITLHNIILAISSPIIYAVFIICFFFKARELSNRVTKEEKMVFLQVFIISMFNTSTGIVYSYNLKNPDSGYFLQMLAHFSWFPPIIYLTLNKTVRTDTLSIIKKIYTKKLQTRVSTVGGITNILN</sequence>
<feature type="transmembrane region" description="Helical" evidence="1">
    <location>
        <begin position="207"/>
        <end position="229"/>
    </location>
</feature>